<comment type="caution">
    <text evidence="4">The sequence shown here is derived from an EMBL/GenBank/DDBJ whole genome shotgun (WGS) entry which is preliminary data.</text>
</comment>
<keyword evidence="1" id="KW-0547">Nucleotide-binding</keyword>
<dbReference type="PANTHER" id="PTHR24346:SF30">
    <property type="entry name" value="MATERNAL EMBRYONIC LEUCINE ZIPPER KINASE"/>
    <property type="match status" value="1"/>
</dbReference>
<protein>
    <submittedName>
        <fullName evidence="4">Kinase-like domain-containing protein</fullName>
    </submittedName>
</protein>
<dbReference type="GO" id="GO:0004674">
    <property type="term" value="F:protein serine/threonine kinase activity"/>
    <property type="evidence" value="ECO:0007669"/>
    <property type="project" value="TreeGrafter"/>
</dbReference>
<dbReference type="InterPro" id="IPR000719">
    <property type="entry name" value="Prot_kinase_dom"/>
</dbReference>
<dbReference type="GO" id="GO:0005737">
    <property type="term" value="C:cytoplasm"/>
    <property type="evidence" value="ECO:0007669"/>
    <property type="project" value="TreeGrafter"/>
</dbReference>
<keyword evidence="5" id="KW-1185">Reference proteome</keyword>
<dbReference type="PROSITE" id="PS50011">
    <property type="entry name" value="PROTEIN_KINASE_DOM"/>
    <property type="match status" value="1"/>
</dbReference>
<dbReference type="GeneID" id="85306336"/>
<dbReference type="EMBL" id="MU839000">
    <property type="protein sequence ID" value="KAK1770431.1"/>
    <property type="molecule type" value="Genomic_DNA"/>
</dbReference>
<dbReference type="AlphaFoldDB" id="A0AAJ0C5P3"/>
<dbReference type="PANTHER" id="PTHR24346">
    <property type="entry name" value="MAP/MICROTUBULE AFFINITY-REGULATING KINASE"/>
    <property type="match status" value="1"/>
</dbReference>
<evidence type="ECO:0000256" key="2">
    <source>
        <dbReference type="ARBA" id="ARBA00022840"/>
    </source>
</evidence>
<gene>
    <name evidence="4" type="ORF">QBC33DRAFT_266758</name>
</gene>
<keyword evidence="2" id="KW-0067">ATP-binding</keyword>
<dbReference type="GO" id="GO:0005524">
    <property type="term" value="F:ATP binding"/>
    <property type="evidence" value="ECO:0007669"/>
    <property type="project" value="UniProtKB-KW"/>
</dbReference>
<proteinExistence type="predicted"/>
<evidence type="ECO:0000313" key="5">
    <source>
        <dbReference type="Proteomes" id="UP001244011"/>
    </source>
</evidence>
<dbReference type="Gene3D" id="1.10.510.10">
    <property type="entry name" value="Transferase(Phosphotransferase) domain 1"/>
    <property type="match status" value="1"/>
</dbReference>
<keyword evidence="4" id="KW-0418">Kinase</keyword>
<sequence length="360" mass="40323">MAQNARRKLGESLMNQHHVFTSLGNFWRDYYLLPCWDLSEQPVVYLGEVYNGYKLKRRLGHWCWLTEHFTIRQYMTLKFLPRSPTGLAELKINEYIRQKSRSPYLSIITDHFEIPHHLASTSAEHKDIKFNVIVYPVTGTDLRRYSSEEGLVEPLSFSQKTNCIRELVRGLADLHSLGVVHGDIHAGNVALPAPRATDIASFLMKPPVVSEIRRKDGQPMDPILPQRVTEPVDIGFGEGITKILDFGYAFIPQDGISYTKDSFACGTPAPPELVLDGASTKFPFQVDSWCLGLAIYFILTDGQDLLISLGLPMNRNNCLISTNNSLNSGTTRMSTFKAFLPSSSGFCSVSCSRIPSADCP</sequence>
<dbReference type="InterPro" id="IPR011009">
    <property type="entry name" value="Kinase-like_dom_sf"/>
</dbReference>
<dbReference type="RefSeq" id="XP_060286644.1">
    <property type="nucleotide sequence ID" value="XM_060423149.1"/>
</dbReference>
<dbReference type="GO" id="GO:0035556">
    <property type="term" value="P:intracellular signal transduction"/>
    <property type="evidence" value="ECO:0007669"/>
    <property type="project" value="TreeGrafter"/>
</dbReference>
<dbReference type="SMART" id="SM00220">
    <property type="entry name" value="S_TKc"/>
    <property type="match status" value="1"/>
</dbReference>
<accession>A0AAJ0C5P3</accession>
<feature type="domain" description="Protein kinase" evidence="3">
    <location>
        <begin position="53"/>
        <end position="360"/>
    </location>
</feature>
<organism evidence="4 5">
    <name type="scientific">Phialemonium atrogriseum</name>
    <dbReference type="NCBI Taxonomy" id="1093897"/>
    <lineage>
        <taxon>Eukaryota</taxon>
        <taxon>Fungi</taxon>
        <taxon>Dikarya</taxon>
        <taxon>Ascomycota</taxon>
        <taxon>Pezizomycotina</taxon>
        <taxon>Sordariomycetes</taxon>
        <taxon>Sordariomycetidae</taxon>
        <taxon>Cephalothecales</taxon>
        <taxon>Cephalothecaceae</taxon>
        <taxon>Phialemonium</taxon>
    </lineage>
</organism>
<dbReference type="SUPFAM" id="SSF56112">
    <property type="entry name" value="Protein kinase-like (PK-like)"/>
    <property type="match status" value="1"/>
</dbReference>
<reference evidence="4" key="1">
    <citation type="submission" date="2023-06" db="EMBL/GenBank/DDBJ databases">
        <title>Genome-scale phylogeny and comparative genomics of the fungal order Sordariales.</title>
        <authorList>
            <consortium name="Lawrence Berkeley National Laboratory"/>
            <person name="Hensen N."/>
            <person name="Bonometti L."/>
            <person name="Westerberg I."/>
            <person name="Brannstrom I.O."/>
            <person name="Guillou S."/>
            <person name="Cros-Aarteil S."/>
            <person name="Calhoun S."/>
            <person name="Haridas S."/>
            <person name="Kuo A."/>
            <person name="Mondo S."/>
            <person name="Pangilinan J."/>
            <person name="Riley R."/>
            <person name="Labutti K."/>
            <person name="Andreopoulos B."/>
            <person name="Lipzen A."/>
            <person name="Chen C."/>
            <person name="Yanf M."/>
            <person name="Daum C."/>
            <person name="Ng V."/>
            <person name="Clum A."/>
            <person name="Steindorff A."/>
            <person name="Ohm R."/>
            <person name="Martin F."/>
            <person name="Silar P."/>
            <person name="Natvig D."/>
            <person name="Lalanne C."/>
            <person name="Gautier V."/>
            <person name="Ament-Velasquez S.L."/>
            <person name="Kruys A."/>
            <person name="Hutchinson M.I."/>
            <person name="Powell A.J."/>
            <person name="Barry K."/>
            <person name="Miller A.N."/>
            <person name="Grigoriev I.V."/>
            <person name="Debuchy R."/>
            <person name="Gladieux P."/>
            <person name="Thoren M.H."/>
            <person name="Johannesson H."/>
        </authorList>
    </citation>
    <scope>NUCLEOTIDE SEQUENCE</scope>
    <source>
        <strain evidence="4">8032-3</strain>
    </source>
</reference>
<evidence type="ECO:0000313" key="4">
    <source>
        <dbReference type="EMBL" id="KAK1770431.1"/>
    </source>
</evidence>
<evidence type="ECO:0000256" key="1">
    <source>
        <dbReference type="ARBA" id="ARBA00022741"/>
    </source>
</evidence>
<name>A0AAJ0C5P3_9PEZI</name>
<evidence type="ECO:0000259" key="3">
    <source>
        <dbReference type="PROSITE" id="PS50011"/>
    </source>
</evidence>
<keyword evidence="4" id="KW-0808">Transferase</keyword>
<dbReference type="Proteomes" id="UP001244011">
    <property type="component" value="Unassembled WGS sequence"/>
</dbReference>